<reference evidence="11 12" key="1">
    <citation type="journal article" date="2016" name="Nat. Commun.">
        <title>Thousands of microbial genomes shed light on interconnected biogeochemical processes in an aquifer system.</title>
        <authorList>
            <person name="Anantharaman K."/>
            <person name="Brown C.T."/>
            <person name="Hug L.A."/>
            <person name="Sharon I."/>
            <person name="Castelle C.J."/>
            <person name="Probst A.J."/>
            <person name="Thomas B.C."/>
            <person name="Singh A."/>
            <person name="Wilkins M.J."/>
            <person name="Karaoz U."/>
            <person name="Brodie E.L."/>
            <person name="Williams K.H."/>
            <person name="Hubbard S.S."/>
            <person name="Banfield J.F."/>
        </authorList>
    </citation>
    <scope>NUCLEOTIDE SEQUENCE [LARGE SCALE GENOMIC DNA]</scope>
</reference>
<evidence type="ECO:0000256" key="4">
    <source>
        <dbReference type="ARBA" id="ARBA00022563"/>
    </source>
</evidence>
<keyword evidence="4 8" id="KW-0554">One-carbon metabolism</keyword>
<protein>
    <recommendedName>
        <fullName evidence="3 8">Dihydrofolate reductase</fullName>
        <ecNumber evidence="3 8">1.5.1.3</ecNumber>
    </recommendedName>
</protein>
<dbReference type="GO" id="GO:0046654">
    <property type="term" value="P:tetrahydrofolate biosynthetic process"/>
    <property type="evidence" value="ECO:0007669"/>
    <property type="project" value="UniProtKB-UniPathway"/>
</dbReference>
<comment type="pathway">
    <text evidence="1 8">Cofactor biosynthesis; tetrahydrofolate biosynthesis; 5,6,7,8-tetrahydrofolate from 7,8-dihydrofolate: step 1/1.</text>
</comment>
<keyword evidence="5 8" id="KW-0521">NADP</keyword>
<evidence type="ECO:0000313" key="12">
    <source>
        <dbReference type="Proteomes" id="UP000177040"/>
    </source>
</evidence>
<organism evidence="11 12">
    <name type="scientific">Candidatus Magasanikbacteria bacterium RIFCSPLOWO2_01_FULL_40_15</name>
    <dbReference type="NCBI Taxonomy" id="1798686"/>
    <lineage>
        <taxon>Bacteria</taxon>
        <taxon>Candidatus Magasanikiibacteriota</taxon>
    </lineage>
</organism>
<proteinExistence type="inferred from homology"/>
<dbReference type="AlphaFoldDB" id="A0A1F6N575"/>
<dbReference type="EMBL" id="MFQH01000001">
    <property type="protein sequence ID" value="OGH78830.1"/>
    <property type="molecule type" value="Genomic_DNA"/>
</dbReference>
<dbReference type="GO" id="GO:0006730">
    <property type="term" value="P:one-carbon metabolic process"/>
    <property type="evidence" value="ECO:0007669"/>
    <property type="project" value="UniProtKB-KW"/>
</dbReference>
<dbReference type="InterPro" id="IPR001796">
    <property type="entry name" value="DHFR_dom"/>
</dbReference>
<evidence type="ECO:0000256" key="3">
    <source>
        <dbReference type="ARBA" id="ARBA00012856"/>
    </source>
</evidence>
<dbReference type="PANTHER" id="PTHR48069">
    <property type="entry name" value="DIHYDROFOLATE REDUCTASE"/>
    <property type="match status" value="1"/>
</dbReference>
<dbReference type="FunFam" id="3.40.430.10:FF:000001">
    <property type="entry name" value="Dihydrofolate reductase"/>
    <property type="match status" value="1"/>
</dbReference>
<dbReference type="UniPathway" id="UPA00077">
    <property type="reaction ID" value="UER00158"/>
</dbReference>
<evidence type="ECO:0000313" key="11">
    <source>
        <dbReference type="EMBL" id="OGH78830.1"/>
    </source>
</evidence>
<dbReference type="EC" id="1.5.1.3" evidence="3 8"/>
<feature type="domain" description="DHFR" evidence="10">
    <location>
        <begin position="2"/>
        <end position="158"/>
    </location>
</feature>
<dbReference type="PROSITE" id="PS51330">
    <property type="entry name" value="DHFR_2"/>
    <property type="match status" value="1"/>
</dbReference>
<dbReference type="GO" id="GO:0005829">
    <property type="term" value="C:cytosol"/>
    <property type="evidence" value="ECO:0007669"/>
    <property type="project" value="TreeGrafter"/>
</dbReference>
<comment type="catalytic activity">
    <reaction evidence="8">
        <text>(6S)-5,6,7,8-tetrahydrofolate + NADP(+) = 7,8-dihydrofolate + NADPH + H(+)</text>
        <dbReference type="Rhea" id="RHEA:15009"/>
        <dbReference type="ChEBI" id="CHEBI:15378"/>
        <dbReference type="ChEBI" id="CHEBI:57451"/>
        <dbReference type="ChEBI" id="CHEBI:57453"/>
        <dbReference type="ChEBI" id="CHEBI:57783"/>
        <dbReference type="ChEBI" id="CHEBI:58349"/>
        <dbReference type="EC" id="1.5.1.3"/>
    </reaction>
</comment>
<dbReference type="InterPro" id="IPR024072">
    <property type="entry name" value="DHFR-like_dom_sf"/>
</dbReference>
<sequence length="158" mass="17831">MSLSLIAAIAANNCIGKSGALPWYLPEDLAHFKKLTLGKTVLMGRKTWESLPEKFRPLPKRTNIVITRQTDYVVPAGVKIYTTISDAIAAHQAEEIMVIGGAEIYRQTIDAADTLYITEIHQIIDGDAFFPEIDKNIWRETEREEHEGFGFFTYIKIS</sequence>
<comment type="similarity">
    <text evidence="2 8 9">Belongs to the dihydrofolate reductase family.</text>
</comment>
<dbReference type="PANTHER" id="PTHR48069:SF3">
    <property type="entry name" value="DIHYDROFOLATE REDUCTASE"/>
    <property type="match status" value="1"/>
</dbReference>
<gene>
    <name evidence="11" type="ORF">A2983_00650</name>
</gene>
<dbReference type="Pfam" id="PF00186">
    <property type="entry name" value="DHFR_1"/>
    <property type="match status" value="1"/>
</dbReference>
<evidence type="ECO:0000256" key="5">
    <source>
        <dbReference type="ARBA" id="ARBA00022857"/>
    </source>
</evidence>
<dbReference type="Proteomes" id="UP000177040">
    <property type="component" value="Unassembled WGS sequence"/>
</dbReference>
<dbReference type="CDD" id="cd00209">
    <property type="entry name" value="DHFR"/>
    <property type="match status" value="1"/>
</dbReference>
<evidence type="ECO:0000256" key="7">
    <source>
        <dbReference type="ARBA" id="ARBA00025067"/>
    </source>
</evidence>
<dbReference type="SUPFAM" id="SSF53597">
    <property type="entry name" value="Dihydrofolate reductase-like"/>
    <property type="match status" value="1"/>
</dbReference>
<dbReference type="InterPro" id="IPR017925">
    <property type="entry name" value="DHFR_CS"/>
</dbReference>
<comment type="caution">
    <text evidence="11">The sequence shown here is derived from an EMBL/GenBank/DDBJ whole genome shotgun (WGS) entry which is preliminary data.</text>
</comment>
<evidence type="ECO:0000256" key="8">
    <source>
        <dbReference type="PIRNR" id="PIRNR000194"/>
    </source>
</evidence>
<keyword evidence="6 8" id="KW-0560">Oxidoreductase</keyword>
<accession>A0A1F6N575</accession>
<dbReference type="Gene3D" id="3.40.430.10">
    <property type="entry name" value="Dihydrofolate Reductase, subunit A"/>
    <property type="match status" value="1"/>
</dbReference>
<evidence type="ECO:0000259" key="10">
    <source>
        <dbReference type="PROSITE" id="PS51330"/>
    </source>
</evidence>
<dbReference type="PRINTS" id="PR00070">
    <property type="entry name" value="DHFR"/>
</dbReference>
<dbReference type="PROSITE" id="PS00075">
    <property type="entry name" value="DHFR_1"/>
    <property type="match status" value="1"/>
</dbReference>
<evidence type="ECO:0000256" key="9">
    <source>
        <dbReference type="RuleBase" id="RU004474"/>
    </source>
</evidence>
<name>A0A1F6N575_9BACT</name>
<dbReference type="GO" id="GO:0046452">
    <property type="term" value="P:dihydrofolate metabolic process"/>
    <property type="evidence" value="ECO:0007669"/>
    <property type="project" value="TreeGrafter"/>
</dbReference>
<dbReference type="PIRSF" id="PIRSF000194">
    <property type="entry name" value="DHFR"/>
    <property type="match status" value="1"/>
</dbReference>
<comment type="function">
    <text evidence="7 8">Key enzyme in folate metabolism. Catalyzes an essential reaction for de novo glycine and purine synthesis, and for DNA precursor synthesis.</text>
</comment>
<dbReference type="InterPro" id="IPR012259">
    <property type="entry name" value="DHFR"/>
</dbReference>
<evidence type="ECO:0000256" key="1">
    <source>
        <dbReference type="ARBA" id="ARBA00004903"/>
    </source>
</evidence>
<evidence type="ECO:0000256" key="6">
    <source>
        <dbReference type="ARBA" id="ARBA00023002"/>
    </source>
</evidence>
<dbReference type="GO" id="GO:0070401">
    <property type="term" value="F:NADP+ binding"/>
    <property type="evidence" value="ECO:0007669"/>
    <property type="project" value="UniProtKB-ARBA"/>
</dbReference>
<dbReference type="GO" id="GO:0004146">
    <property type="term" value="F:dihydrofolate reductase activity"/>
    <property type="evidence" value="ECO:0007669"/>
    <property type="project" value="UniProtKB-EC"/>
</dbReference>
<evidence type="ECO:0000256" key="2">
    <source>
        <dbReference type="ARBA" id="ARBA00009539"/>
    </source>
</evidence>
<dbReference type="GO" id="GO:0046655">
    <property type="term" value="P:folic acid metabolic process"/>
    <property type="evidence" value="ECO:0007669"/>
    <property type="project" value="TreeGrafter"/>
</dbReference>